<keyword evidence="3" id="KW-1185">Reference proteome</keyword>
<keyword evidence="2" id="KW-0436">Ligase</keyword>
<dbReference type="PANTHER" id="PTHR11203:SF49">
    <property type="entry name" value="BLL1145 PROTEIN"/>
    <property type="match status" value="1"/>
</dbReference>
<dbReference type="InterPro" id="IPR050698">
    <property type="entry name" value="MBL"/>
</dbReference>
<protein>
    <submittedName>
        <fullName evidence="2">Ligase-associated DNA damage response exonuclease</fullName>
    </submittedName>
</protein>
<dbReference type="PANTHER" id="PTHR11203">
    <property type="entry name" value="CLEAVAGE AND POLYADENYLATION SPECIFICITY FACTOR FAMILY MEMBER"/>
    <property type="match status" value="1"/>
</dbReference>
<accession>A0ABP9BMA1</accession>
<organism evidence="2 3">
    <name type="scientific">Olivibacter ginsenosidimutans</name>
    <dbReference type="NCBI Taxonomy" id="1176537"/>
    <lineage>
        <taxon>Bacteria</taxon>
        <taxon>Pseudomonadati</taxon>
        <taxon>Bacteroidota</taxon>
        <taxon>Sphingobacteriia</taxon>
        <taxon>Sphingobacteriales</taxon>
        <taxon>Sphingobacteriaceae</taxon>
        <taxon>Olivibacter</taxon>
    </lineage>
</organism>
<keyword evidence="2" id="KW-0540">Nuclease</keyword>
<dbReference type="Pfam" id="PF12706">
    <property type="entry name" value="Lactamase_B_2"/>
    <property type="match status" value="1"/>
</dbReference>
<comment type="caution">
    <text evidence="2">The sequence shown here is derived from an EMBL/GenBank/DDBJ whole genome shotgun (WGS) entry which is preliminary data.</text>
</comment>
<evidence type="ECO:0000313" key="2">
    <source>
        <dbReference type="EMBL" id="GAA4796081.1"/>
    </source>
</evidence>
<dbReference type="Gene3D" id="3.60.15.10">
    <property type="entry name" value="Ribonuclease Z/Hydroxyacylglutathione hydrolase-like"/>
    <property type="match status" value="1"/>
</dbReference>
<dbReference type="GO" id="GO:0016874">
    <property type="term" value="F:ligase activity"/>
    <property type="evidence" value="ECO:0007669"/>
    <property type="project" value="UniProtKB-KW"/>
</dbReference>
<dbReference type="Proteomes" id="UP001501411">
    <property type="component" value="Unassembled WGS sequence"/>
</dbReference>
<sequence>MKLEIKTDFLQLNEKGLYCPYGEFYLDAQRAVDKVVVSHGHGDHIVAGCREIFSTVPTRFFMEHRFGKNAGKHFHTFPYGKEFLIKEVALTFFPAGHILGSALVLMVYQGTRYLYSGDYKLQSDETCEAIQLVKADVFITESTFASPSVKHPDAIQEIKKLNAINHPILLGAYALGKAQRLTALIHTHCPDKQVLIHHAILPFHKLYDQLGALHWNYLPYNRKLMKDNPNRSIYIVPPLTFNSYIKAKNVIRVFASGWARLQKGNQLALFISDHVDWDDIIATVTWVEPKEIWTLHGDGSALQDYYNTIIPVKQL</sequence>
<evidence type="ECO:0000259" key="1">
    <source>
        <dbReference type="Pfam" id="PF12706"/>
    </source>
</evidence>
<dbReference type="InterPro" id="IPR036866">
    <property type="entry name" value="RibonucZ/Hydroxyglut_hydro"/>
</dbReference>
<name>A0ABP9BMA1_9SPHI</name>
<feature type="domain" description="Metallo-beta-lactamase" evidence="1">
    <location>
        <begin position="29"/>
        <end position="151"/>
    </location>
</feature>
<proteinExistence type="predicted"/>
<dbReference type="GO" id="GO:0004527">
    <property type="term" value="F:exonuclease activity"/>
    <property type="evidence" value="ECO:0007669"/>
    <property type="project" value="UniProtKB-KW"/>
</dbReference>
<keyword evidence="2" id="KW-0378">Hydrolase</keyword>
<keyword evidence="2" id="KW-0269">Exonuclease</keyword>
<gene>
    <name evidence="2" type="ORF">GCM10023231_25640</name>
</gene>
<reference evidence="3" key="1">
    <citation type="journal article" date="2019" name="Int. J. Syst. Evol. Microbiol.">
        <title>The Global Catalogue of Microorganisms (GCM) 10K type strain sequencing project: providing services to taxonomists for standard genome sequencing and annotation.</title>
        <authorList>
            <consortium name="The Broad Institute Genomics Platform"/>
            <consortium name="The Broad Institute Genome Sequencing Center for Infectious Disease"/>
            <person name="Wu L."/>
            <person name="Ma J."/>
        </authorList>
    </citation>
    <scope>NUCLEOTIDE SEQUENCE [LARGE SCALE GENOMIC DNA]</scope>
    <source>
        <strain evidence="3">JCM 18200</strain>
    </source>
</reference>
<dbReference type="InterPro" id="IPR001279">
    <property type="entry name" value="Metallo-B-lactamas"/>
</dbReference>
<dbReference type="EMBL" id="BAABIQ010000037">
    <property type="protein sequence ID" value="GAA4796081.1"/>
    <property type="molecule type" value="Genomic_DNA"/>
</dbReference>
<dbReference type="SUPFAM" id="SSF56281">
    <property type="entry name" value="Metallo-hydrolase/oxidoreductase"/>
    <property type="match status" value="1"/>
</dbReference>
<evidence type="ECO:0000313" key="3">
    <source>
        <dbReference type="Proteomes" id="UP001501411"/>
    </source>
</evidence>